<evidence type="ECO:0000313" key="1">
    <source>
        <dbReference type="EMBL" id="JAE06623.1"/>
    </source>
</evidence>
<proteinExistence type="predicted"/>
<reference evidence="1" key="1">
    <citation type="submission" date="2014-09" db="EMBL/GenBank/DDBJ databases">
        <authorList>
            <person name="Magalhaes I.L.F."/>
            <person name="Oliveira U."/>
            <person name="Santos F.R."/>
            <person name="Vidigal T.H.D.A."/>
            <person name="Brescovit A.D."/>
            <person name="Santos A.J."/>
        </authorList>
    </citation>
    <scope>NUCLEOTIDE SEQUENCE</scope>
    <source>
        <tissue evidence="1">Shoot tissue taken approximately 20 cm above the soil surface</tissue>
    </source>
</reference>
<dbReference type="AlphaFoldDB" id="A0A0A9FEG6"/>
<protein>
    <submittedName>
        <fullName evidence="1">Uncharacterized protein</fullName>
    </submittedName>
</protein>
<dbReference type="EMBL" id="GBRH01191273">
    <property type="protein sequence ID" value="JAE06623.1"/>
    <property type="molecule type" value="Transcribed_RNA"/>
</dbReference>
<sequence length="17" mass="2051">MMHSYAQPVILNYYSYA</sequence>
<reference evidence="1" key="2">
    <citation type="journal article" date="2015" name="Data Brief">
        <title>Shoot transcriptome of the giant reed, Arundo donax.</title>
        <authorList>
            <person name="Barrero R.A."/>
            <person name="Guerrero F.D."/>
            <person name="Moolhuijzen P."/>
            <person name="Goolsby J.A."/>
            <person name="Tidwell J."/>
            <person name="Bellgard S.E."/>
            <person name="Bellgard M.I."/>
        </authorList>
    </citation>
    <scope>NUCLEOTIDE SEQUENCE</scope>
    <source>
        <tissue evidence="1">Shoot tissue taken approximately 20 cm above the soil surface</tissue>
    </source>
</reference>
<organism evidence="1">
    <name type="scientific">Arundo donax</name>
    <name type="common">Giant reed</name>
    <name type="synonym">Donax arundinaceus</name>
    <dbReference type="NCBI Taxonomy" id="35708"/>
    <lineage>
        <taxon>Eukaryota</taxon>
        <taxon>Viridiplantae</taxon>
        <taxon>Streptophyta</taxon>
        <taxon>Embryophyta</taxon>
        <taxon>Tracheophyta</taxon>
        <taxon>Spermatophyta</taxon>
        <taxon>Magnoliopsida</taxon>
        <taxon>Liliopsida</taxon>
        <taxon>Poales</taxon>
        <taxon>Poaceae</taxon>
        <taxon>PACMAD clade</taxon>
        <taxon>Arundinoideae</taxon>
        <taxon>Arundineae</taxon>
        <taxon>Arundo</taxon>
    </lineage>
</organism>
<name>A0A0A9FEG6_ARUDO</name>
<accession>A0A0A9FEG6</accession>